<dbReference type="RefSeq" id="WP_047884697.1">
    <property type="nucleotide sequence ID" value="NZ_LDOU01000006.1"/>
</dbReference>
<name>A0A0J1K861_9GAMM</name>
<dbReference type="Pfam" id="PF05845">
    <property type="entry name" value="PhnH"/>
    <property type="match status" value="1"/>
</dbReference>
<dbReference type="Proteomes" id="UP000035909">
    <property type="component" value="Unassembled WGS sequence"/>
</dbReference>
<dbReference type="AlphaFoldDB" id="A0A0J1K861"/>
<dbReference type="EMBL" id="LDOU01000006">
    <property type="protein sequence ID" value="KLV10532.1"/>
    <property type="molecule type" value="Genomic_DNA"/>
</dbReference>
<organism evidence="1 2">
    <name type="scientific">Photobacterium ganghwense</name>
    <dbReference type="NCBI Taxonomy" id="320778"/>
    <lineage>
        <taxon>Bacteria</taxon>
        <taxon>Pseudomonadati</taxon>
        <taxon>Pseudomonadota</taxon>
        <taxon>Gammaproteobacteria</taxon>
        <taxon>Vibrionales</taxon>
        <taxon>Vibrionaceae</taxon>
        <taxon>Photobacterium</taxon>
    </lineage>
</organism>
<dbReference type="Gene3D" id="3.40.50.11310">
    <property type="entry name" value="Bacterial phosphonate metabolism protein PhnH"/>
    <property type="match status" value="1"/>
</dbReference>
<reference evidence="1 2" key="1">
    <citation type="submission" date="2015-05" db="EMBL/GenBank/DDBJ databases">
        <title>Photobacterium galathea sp. nov.</title>
        <authorList>
            <person name="Machado H."/>
            <person name="Gram L."/>
        </authorList>
    </citation>
    <scope>NUCLEOTIDE SEQUENCE [LARGE SCALE GENOMIC DNA]</scope>
    <source>
        <strain evidence="1 2">DSM 22954</strain>
    </source>
</reference>
<protein>
    <recommendedName>
        <fullName evidence="3">Phosphonate C-P lyase system protein PhnH</fullName>
    </recommendedName>
</protein>
<dbReference type="PATRIC" id="fig|320778.3.peg.1815"/>
<dbReference type="NCBIfam" id="TIGR03292">
    <property type="entry name" value="PhnH_redo"/>
    <property type="match status" value="1"/>
</dbReference>
<dbReference type="OrthoDB" id="9814509at2"/>
<proteinExistence type="predicted"/>
<evidence type="ECO:0008006" key="3">
    <source>
        <dbReference type="Google" id="ProtNLM"/>
    </source>
</evidence>
<gene>
    <name evidence="1" type="ORF">ABT57_08365</name>
</gene>
<dbReference type="GO" id="GO:0019634">
    <property type="term" value="P:organic phosphonate metabolic process"/>
    <property type="evidence" value="ECO:0007669"/>
    <property type="project" value="InterPro"/>
</dbReference>
<keyword evidence="2" id="KW-1185">Reference proteome</keyword>
<evidence type="ECO:0000313" key="2">
    <source>
        <dbReference type="Proteomes" id="UP000035909"/>
    </source>
</evidence>
<sequence length="224" mass="24319">MAPAQLIAGLSSPVFDSQQNFRVLMDAMARPGTIASLPHCVPLDGMHPASFGVLLTLLDAKSSLYLAESFRHETIMRNIAFHCQCNTQYHSLPAQAEFALLDGHQPFNGLLFNGGTNENPHHSTTLLIEVEQLEDTLAANDGQTTVSSQDAGQEIKRGAEHPVTLLLSGPGIATETRVRVTGLHPSALDYLTNRQHVFPAGLDMVFITRNKVMALPRTAQVKEA</sequence>
<dbReference type="InterPro" id="IPR008772">
    <property type="entry name" value="Phosphonate_metab_PhnH"/>
</dbReference>
<dbReference type="SUPFAM" id="SSF159709">
    <property type="entry name" value="PhnH-like"/>
    <property type="match status" value="1"/>
</dbReference>
<accession>A0A0J1K861</accession>
<comment type="caution">
    <text evidence="1">The sequence shown here is derived from an EMBL/GenBank/DDBJ whole genome shotgun (WGS) entry which is preliminary data.</text>
</comment>
<dbReference type="PIRSF" id="PIRSF020680">
    <property type="entry name" value="PhnH"/>
    <property type="match status" value="1"/>
</dbReference>
<evidence type="ECO:0000313" key="1">
    <source>
        <dbReference type="EMBL" id="KLV10532.1"/>
    </source>
</evidence>
<dbReference type="InterPro" id="IPR038058">
    <property type="entry name" value="PhnH-like_sp"/>
</dbReference>
<dbReference type="STRING" id="320778.ABT57_08365"/>